<accession>A0ACC0AJD0</accession>
<sequence>MEGDLYRSGSSLRANSSSVWRNTGMEIFTRGGSASTRDENDEEALKWAALEKLPTFDRLRKGLLFGSTGEANEIDIPNIGYGDRQNLLERLVKVAEEDNEKFLLKLKKRIDKVGIELPTIEVRFEHLKVDADVHLGSRSLPTFLNFITNIVEGFLNALHILPTRKKHISILRDVSGIIKPSRMTLLLGPPSSGKTTLLLALAGRLDPTLEVSGRVTYNGHEMKEFVPQRTAAYVSQYDLHIGEMTVRETLGFSARCQGVGSRYAMLAELSRREKAANVKPDPDIDIFMKSAATEGQEASAVTDYILRILGLEICADTLVGDEMIRGISGGQRKRVTTGEMLVGPTNALFMDEISTGLDSSTTYQIVNSLRQHVHIMNGTTFISLLQPAPETYDLFDDIVLLSDGHIVYQGPRENVLEFFESMGFKCPQRKGVADFLQEVTSKKDQRQYWSRKEEPYRFITAGEFAEAFQSFHVGRKLGNELAVPFDKSKSHPAALTTNKYGINKQELLKACTSRELLLMKRNSFVYIFKLSQLIIMAFIAISLFFRTRMPRDDLADGNIYVGALFYIVIQIMFNGMSELAMTIAKLPVFFKQRDLLFYPAWSYAIPTWILKIPITFLEVGIWVILTYYVIGFDPSAARFFKQFLLLLVVNQMASGLFRAIGAAGRDMIIANTFGSFALLLLFALGGIVLAREQIKKWWIWGFWSSPLMYAQNAVLINEFTGNNWKHMVNGTALGIRVLEARGFFTEPYWYWIGVGANIGFLVLFNIMFTVFLTYLKPLGKPQAVVPEESEKDEGLIQNASVGHEETDQSRRASASSTSSSMRVDAIQAYENKKKGMILPFEPHSITFDEVKYSVDMPQEMKDRGVVDDRLVLLQGVCGAFRPGVLTALMGVSGAGKTTLMDVLAGRKTGGYIEGNIMISGYPKKQETFARISGYCEQNDIHSPHVTVYESLLYSAWLRLPTEVDSKTRKMFIEEVMELVELVPLRDALVGLPGVNGLSTEQRKRLTIAVELVANPSIIFMDEPTSGLDARAAAIVMRTVRNTVDTGRTVVCTIHQPSIDIFEAFDELLLLKRGGQEIYVGPLGRHSSELINYFEGIEGVSRIKDGYNPATWMLEVTASAQELGMGVDFAEIYKNSALYRRNKSLIQELNTPRPGTKDLYFPTQYSQPFYVQCIACLWKQRMSYWRNPPYTAVRFVFTTFIALAFGTMFWDLGSRKRTSLDLNNAIGSMYAAVVFLGVQNASSVQPVVAVERTVFYRERAAGMYSALPYAFGQVAIELPYVFFQSAVYSLITYSMIGFQWTVAKFFWYLFFMYFTLLYFTFYGMMTVAATPNHNIAAIVASAFYAGWNLFSGFIIPRTRMPIWWRWYYWGCPVAWTLYGMITSQWGDLSDELESGELIKDFLREYFGFRHDFLGVVAAVILGLTVLFAFIFALCIKIFNFQRR</sequence>
<gene>
    <name evidence="1" type="ORF">M9H77_29340</name>
</gene>
<dbReference type="Proteomes" id="UP001060085">
    <property type="component" value="Linkage Group LG06"/>
</dbReference>
<protein>
    <submittedName>
        <fullName evidence="1">Uncharacterized protein</fullName>
    </submittedName>
</protein>
<reference evidence="2" key="1">
    <citation type="journal article" date="2023" name="Nat. Plants">
        <title>Single-cell RNA sequencing provides a high-resolution roadmap for understanding the multicellular compartmentation of specialized metabolism.</title>
        <authorList>
            <person name="Sun S."/>
            <person name="Shen X."/>
            <person name="Li Y."/>
            <person name="Li Y."/>
            <person name="Wang S."/>
            <person name="Li R."/>
            <person name="Zhang H."/>
            <person name="Shen G."/>
            <person name="Guo B."/>
            <person name="Wei J."/>
            <person name="Xu J."/>
            <person name="St-Pierre B."/>
            <person name="Chen S."/>
            <person name="Sun C."/>
        </authorList>
    </citation>
    <scope>NUCLEOTIDE SEQUENCE [LARGE SCALE GENOMIC DNA]</scope>
</reference>
<comment type="caution">
    <text evidence="1">The sequence shown here is derived from an EMBL/GenBank/DDBJ whole genome shotgun (WGS) entry which is preliminary data.</text>
</comment>
<organism evidence="1 2">
    <name type="scientific">Catharanthus roseus</name>
    <name type="common">Madagascar periwinkle</name>
    <name type="synonym">Vinca rosea</name>
    <dbReference type="NCBI Taxonomy" id="4058"/>
    <lineage>
        <taxon>Eukaryota</taxon>
        <taxon>Viridiplantae</taxon>
        <taxon>Streptophyta</taxon>
        <taxon>Embryophyta</taxon>
        <taxon>Tracheophyta</taxon>
        <taxon>Spermatophyta</taxon>
        <taxon>Magnoliopsida</taxon>
        <taxon>eudicotyledons</taxon>
        <taxon>Gunneridae</taxon>
        <taxon>Pentapetalae</taxon>
        <taxon>asterids</taxon>
        <taxon>lamiids</taxon>
        <taxon>Gentianales</taxon>
        <taxon>Apocynaceae</taxon>
        <taxon>Rauvolfioideae</taxon>
        <taxon>Vinceae</taxon>
        <taxon>Catharanthinae</taxon>
        <taxon>Catharanthus</taxon>
    </lineage>
</organism>
<proteinExistence type="predicted"/>
<evidence type="ECO:0000313" key="1">
    <source>
        <dbReference type="EMBL" id="KAI5660547.1"/>
    </source>
</evidence>
<name>A0ACC0AJD0_CATRO</name>
<keyword evidence="2" id="KW-1185">Reference proteome</keyword>
<evidence type="ECO:0000313" key="2">
    <source>
        <dbReference type="Proteomes" id="UP001060085"/>
    </source>
</evidence>
<dbReference type="EMBL" id="CM044706">
    <property type="protein sequence ID" value="KAI5660547.1"/>
    <property type="molecule type" value="Genomic_DNA"/>
</dbReference>